<sequence length="181" mass="19305">MASARDPKPPSSDLETTTTTSYFELLVHTRTGLVAAPSLVAVAVAVAAPAPTHRSLFDVFRRPRFPSARLPACMQRAAAAPFSASAAERRDWEGGDRDSILPRYTSPAPTRPPDYSSFASPLHDDSLHDGSHTPSITTTTTPTAVRNAARTKFHLRPALLIVTLLLAIAVPLGLSVVLRSG</sequence>
<organism evidence="3 4">
    <name type="scientific">Oleoguttula mirabilis</name>
    <dbReference type="NCBI Taxonomy" id="1507867"/>
    <lineage>
        <taxon>Eukaryota</taxon>
        <taxon>Fungi</taxon>
        <taxon>Dikarya</taxon>
        <taxon>Ascomycota</taxon>
        <taxon>Pezizomycotina</taxon>
        <taxon>Dothideomycetes</taxon>
        <taxon>Dothideomycetidae</taxon>
        <taxon>Mycosphaerellales</taxon>
        <taxon>Teratosphaeriaceae</taxon>
        <taxon>Oleoguttula</taxon>
    </lineage>
</organism>
<feature type="region of interest" description="Disordered" evidence="1">
    <location>
        <begin position="85"/>
        <end position="142"/>
    </location>
</feature>
<feature type="compositionally biased region" description="Basic and acidic residues" evidence="1">
    <location>
        <begin position="87"/>
        <end position="100"/>
    </location>
</feature>
<keyword evidence="2" id="KW-0472">Membrane</keyword>
<feature type="compositionally biased region" description="Basic and acidic residues" evidence="1">
    <location>
        <begin position="122"/>
        <end position="131"/>
    </location>
</feature>
<dbReference type="AlphaFoldDB" id="A0AAV9J587"/>
<feature type="transmembrane region" description="Helical" evidence="2">
    <location>
        <begin position="158"/>
        <end position="178"/>
    </location>
</feature>
<keyword evidence="2" id="KW-1133">Transmembrane helix</keyword>
<evidence type="ECO:0000313" key="4">
    <source>
        <dbReference type="Proteomes" id="UP001324427"/>
    </source>
</evidence>
<comment type="caution">
    <text evidence="3">The sequence shown here is derived from an EMBL/GenBank/DDBJ whole genome shotgun (WGS) entry which is preliminary data.</text>
</comment>
<dbReference type="Proteomes" id="UP001324427">
    <property type="component" value="Unassembled WGS sequence"/>
</dbReference>
<evidence type="ECO:0000256" key="1">
    <source>
        <dbReference type="SAM" id="MobiDB-lite"/>
    </source>
</evidence>
<gene>
    <name evidence="3" type="ORF">LTR36_010328</name>
</gene>
<accession>A0AAV9J587</accession>
<reference evidence="3 4" key="1">
    <citation type="submission" date="2021-11" db="EMBL/GenBank/DDBJ databases">
        <title>Black yeast isolated from Biological Soil Crust.</title>
        <authorList>
            <person name="Kurbessoian T."/>
        </authorList>
    </citation>
    <scope>NUCLEOTIDE SEQUENCE [LARGE SCALE GENOMIC DNA]</scope>
    <source>
        <strain evidence="3 4">CCFEE 5522</strain>
    </source>
</reference>
<protein>
    <submittedName>
        <fullName evidence="3">Uncharacterized protein</fullName>
    </submittedName>
</protein>
<proteinExistence type="predicted"/>
<evidence type="ECO:0000313" key="3">
    <source>
        <dbReference type="EMBL" id="KAK4539794.1"/>
    </source>
</evidence>
<name>A0AAV9J587_9PEZI</name>
<keyword evidence="4" id="KW-1185">Reference proteome</keyword>
<keyword evidence="2" id="KW-0812">Transmembrane</keyword>
<evidence type="ECO:0000256" key="2">
    <source>
        <dbReference type="SAM" id="Phobius"/>
    </source>
</evidence>
<dbReference type="EMBL" id="JAVFHQ010000082">
    <property type="protein sequence ID" value="KAK4539794.1"/>
    <property type="molecule type" value="Genomic_DNA"/>
</dbReference>
<feature type="compositionally biased region" description="Low complexity" evidence="1">
    <location>
        <begin position="133"/>
        <end position="142"/>
    </location>
</feature>